<organism evidence="8">
    <name type="scientific">Phage sp. ctcqm2</name>
    <dbReference type="NCBI Taxonomy" id="2828007"/>
    <lineage>
        <taxon>Viruses</taxon>
    </lineage>
</organism>
<comment type="similarity">
    <text evidence="1">Belongs to the site-specific recombinase resolvase family.</text>
</comment>
<dbReference type="InterPro" id="IPR006118">
    <property type="entry name" value="Recombinase_CS"/>
</dbReference>
<evidence type="ECO:0000313" key="8">
    <source>
        <dbReference type="EMBL" id="DAF54140.1"/>
    </source>
</evidence>
<evidence type="ECO:0000256" key="1">
    <source>
        <dbReference type="ARBA" id="ARBA00009913"/>
    </source>
</evidence>
<dbReference type="PROSITE" id="PS00397">
    <property type="entry name" value="RECOMBINASES_1"/>
    <property type="match status" value="1"/>
</dbReference>
<dbReference type="FunFam" id="3.40.50.1390:FF:000001">
    <property type="entry name" value="DNA recombinase"/>
    <property type="match status" value="1"/>
</dbReference>
<dbReference type="Pfam" id="PF00239">
    <property type="entry name" value="Resolvase"/>
    <property type="match status" value="1"/>
</dbReference>
<reference evidence="8" key="1">
    <citation type="journal article" date="2021" name="Proc. Natl. Acad. Sci. U.S.A.">
        <title>A Catalog of Tens of Thousands of Viruses from Human Metagenomes Reveals Hidden Associations with Chronic Diseases.</title>
        <authorList>
            <person name="Tisza M.J."/>
            <person name="Buck C.B."/>
        </authorList>
    </citation>
    <scope>NUCLEOTIDE SEQUENCE</scope>
    <source>
        <strain evidence="8">Ctcqm2</strain>
    </source>
</reference>
<dbReference type="GO" id="GO:0000150">
    <property type="term" value="F:DNA strand exchange activity"/>
    <property type="evidence" value="ECO:0007669"/>
    <property type="project" value="InterPro"/>
</dbReference>
<evidence type="ECO:0000256" key="2">
    <source>
        <dbReference type="ARBA" id="ARBA00022908"/>
    </source>
</evidence>
<sequence>MKVGYVRVSTKEQNTARQEITMEALGAEKLFVDKCSGKNTDRPELKKLLAFVREGDTVVVSEISRFARNTRDLLNLVDQLTEKGVQFESQKEKIDTTTPAGKFMLTVFAAVSQLERDYIKSRQKEGIDAKKERGEYVGRQAIPVDRKKFEQEYDLWKSGHITAKAAMGHLGLKPNTFYRRVKEYESGEMK</sequence>
<evidence type="ECO:0000256" key="3">
    <source>
        <dbReference type="ARBA" id="ARBA00023125"/>
    </source>
</evidence>
<evidence type="ECO:0000256" key="4">
    <source>
        <dbReference type="ARBA" id="ARBA00023172"/>
    </source>
</evidence>
<evidence type="ECO:0000256" key="6">
    <source>
        <dbReference type="PROSITE-ProRule" id="PRU10137"/>
    </source>
</evidence>
<dbReference type="EMBL" id="BK032673">
    <property type="protein sequence ID" value="DAF54140.1"/>
    <property type="molecule type" value="Genomic_DNA"/>
</dbReference>
<feature type="active site" description="O-(5'-phospho-DNA)-serine intermediate" evidence="5 6">
    <location>
        <position position="9"/>
    </location>
</feature>
<dbReference type="InterPro" id="IPR050639">
    <property type="entry name" value="SSR_resolvase"/>
</dbReference>
<dbReference type="GO" id="GO:0003677">
    <property type="term" value="F:DNA binding"/>
    <property type="evidence" value="ECO:0007669"/>
    <property type="project" value="UniProtKB-KW"/>
</dbReference>
<name>A0A8S5SSX5_9VIRU</name>
<proteinExistence type="inferred from homology"/>
<evidence type="ECO:0000256" key="5">
    <source>
        <dbReference type="PIRSR" id="PIRSR606118-50"/>
    </source>
</evidence>
<accession>A0A8S5SSX5</accession>
<protein>
    <submittedName>
        <fullName evidence="8">Gamma delta Resolvase, site specific recombination</fullName>
    </submittedName>
</protein>
<dbReference type="SUPFAM" id="SSF53041">
    <property type="entry name" value="Resolvase-like"/>
    <property type="match status" value="1"/>
</dbReference>
<dbReference type="SMART" id="SM00857">
    <property type="entry name" value="Resolvase"/>
    <property type="match status" value="1"/>
</dbReference>
<dbReference type="InterPro" id="IPR006119">
    <property type="entry name" value="Resolv_N"/>
</dbReference>
<dbReference type="Gene3D" id="3.40.50.1390">
    <property type="entry name" value="Resolvase, N-terminal catalytic domain"/>
    <property type="match status" value="1"/>
</dbReference>
<dbReference type="PANTHER" id="PTHR30461">
    <property type="entry name" value="DNA-INVERTASE FROM LAMBDOID PROPHAGE"/>
    <property type="match status" value="1"/>
</dbReference>
<keyword evidence="2" id="KW-0229">DNA integration</keyword>
<dbReference type="CDD" id="cd03768">
    <property type="entry name" value="SR_ResInv"/>
    <property type="match status" value="1"/>
</dbReference>
<dbReference type="InterPro" id="IPR036162">
    <property type="entry name" value="Resolvase-like_N_sf"/>
</dbReference>
<keyword evidence="4" id="KW-0233">DNA recombination</keyword>
<evidence type="ECO:0000259" key="7">
    <source>
        <dbReference type="SMART" id="SM00857"/>
    </source>
</evidence>
<keyword evidence="3" id="KW-0238">DNA-binding</keyword>
<dbReference type="PANTHER" id="PTHR30461:SF26">
    <property type="entry name" value="RESOLVASE HOMOLOG YNEB"/>
    <property type="match status" value="1"/>
</dbReference>
<feature type="domain" description="Resolvase/invertase-type recombinase catalytic" evidence="7">
    <location>
        <begin position="2"/>
        <end position="136"/>
    </location>
</feature>
<dbReference type="GO" id="GO:0015074">
    <property type="term" value="P:DNA integration"/>
    <property type="evidence" value="ECO:0007669"/>
    <property type="project" value="UniProtKB-KW"/>
</dbReference>